<dbReference type="GO" id="GO:0001729">
    <property type="term" value="F:ceramide kinase activity"/>
    <property type="evidence" value="ECO:0007669"/>
    <property type="project" value="TreeGrafter"/>
</dbReference>
<dbReference type="RefSeq" id="XP_018007878.1">
    <property type="nucleotide sequence ID" value="XM_018152389.2"/>
</dbReference>
<dbReference type="AlphaFoldDB" id="A0A8B7N392"/>
<dbReference type="GO" id="GO:0006672">
    <property type="term" value="P:ceramide metabolic process"/>
    <property type="evidence" value="ECO:0007669"/>
    <property type="project" value="TreeGrafter"/>
</dbReference>
<dbReference type="GeneID" id="108665614"/>
<keyword evidence="3" id="KW-0808">Transferase</keyword>
<organism evidence="2 3">
    <name type="scientific">Hyalella azteca</name>
    <name type="common">Amphipod</name>
    <dbReference type="NCBI Taxonomy" id="294128"/>
    <lineage>
        <taxon>Eukaryota</taxon>
        <taxon>Metazoa</taxon>
        <taxon>Ecdysozoa</taxon>
        <taxon>Arthropoda</taxon>
        <taxon>Crustacea</taxon>
        <taxon>Multicrustacea</taxon>
        <taxon>Malacostraca</taxon>
        <taxon>Eumalacostraca</taxon>
        <taxon>Peracarida</taxon>
        <taxon>Amphipoda</taxon>
        <taxon>Senticaudata</taxon>
        <taxon>Talitrida</taxon>
        <taxon>Talitroidea</taxon>
        <taxon>Hyalellidae</taxon>
        <taxon>Hyalella</taxon>
    </lineage>
</organism>
<keyword evidence="3" id="KW-0418">Kinase</keyword>
<dbReference type="PANTHER" id="PTHR12358">
    <property type="entry name" value="SPHINGOSINE KINASE"/>
    <property type="match status" value="1"/>
</dbReference>
<dbReference type="GO" id="GO:0016020">
    <property type="term" value="C:membrane"/>
    <property type="evidence" value="ECO:0007669"/>
    <property type="project" value="GOC"/>
</dbReference>
<dbReference type="PROSITE" id="PS50146">
    <property type="entry name" value="DAGK"/>
    <property type="match status" value="1"/>
</dbReference>
<dbReference type="InterPro" id="IPR050187">
    <property type="entry name" value="Lipid_Phosphate_FormReg"/>
</dbReference>
<evidence type="ECO:0000259" key="1">
    <source>
        <dbReference type="PROSITE" id="PS50146"/>
    </source>
</evidence>
<dbReference type="Gene3D" id="2.60.200.40">
    <property type="match status" value="1"/>
</dbReference>
<keyword evidence="2" id="KW-1185">Reference proteome</keyword>
<proteinExistence type="predicted"/>
<gene>
    <name evidence="3" type="primary">LOC108665614</name>
</gene>
<dbReference type="Proteomes" id="UP000694843">
    <property type="component" value="Unplaced"/>
</dbReference>
<evidence type="ECO:0000313" key="2">
    <source>
        <dbReference type="Proteomes" id="UP000694843"/>
    </source>
</evidence>
<dbReference type="Pfam" id="PF00781">
    <property type="entry name" value="DAGK_cat"/>
    <property type="match status" value="1"/>
</dbReference>
<dbReference type="InterPro" id="IPR001206">
    <property type="entry name" value="Diacylglycerol_kinase_cat_dom"/>
</dbReference>
<dbReference type="InterPro" id="IPR017438">
    <property type="entry name" value="ATP-NAD_kinase_N"/>
</dbReference>
<name>A0A8B7N392_HYAAZ</name>
<dbReference type="PANTHER" id="PTHR12358:SF111">
    <property type="entry name" value="CERAMIDE KINASE, ISOFORM A"/>
    <property type="match status" value="1"/>
</dbReference>
<sequence length="605" mass="66400">MLENCFSVKGRAYLVQLDHTGLSWHLADSTLDVYHVPAHQLLSCWNCVKGCVDCCPSLADVFHPTSNESKTYSEPSTTDLLNNHEQHPTVTSYAAVSATDVDVFVTKNGHAITNASPKQIFPKSGQIGPIPSPKTSIAFEENAPDLSSKRPRLRAQIKNLSLISCKHSKKDKHALAIEICERVLPSSSIRCGSGSASEVVRDWQTRVIVFNHDYRDVVLTWYRALWKIILDVPKRPCRLVAIVNPFGGKKTGADIYARRVAPLLRRAAIAVTVAMTTHLGHAESLAEEAANTPDVDGVVVVSGDGVVAEVALGLFKYATHKHGGNLDDMSATVPKSTIRIGFIAGGSTNAYAFALNGSDCPTTSTLQIIMGAERFVDIAGVYSENRLLHLSVTAIHLGFVSRTMENSIKLRALGPIRDVISGTKELILNRSDSYSFRFLGNANQESSPYDEDFCHAGCVTCNSDSPDQAASAWIETQGDYHSVTAALNTLECRYCKYGLSPACHIGDGTADLLLNYKAPLITVLKRFVTMSSFKDHLRRNKVDAFRSSEIHFKMDALTPINCDGELRHSAEFIMKVHRQRLGVFSWGREPVSSIDLSRVSNKFIY</sequence>
<feature type="domain" description="DAGKc" evidence="1">
    <location>
        <begin position="234"/>
        <end position="385"/>
    </location>
</feature>
<dbReference type="SMART" id="SM00046">
    <property type="entry name" value="DAGKc"/>
    <property type="match status" value="1"/>
</dbReference>
<protein>
    <submittedName>
        <fullName evidence="3">Ceramide kinase</fullName>
    </submittedName>
</protein>
<evidence type="ECO:0000313" key="3">
    <source>
        <dbReference type="RefSeq" id="XP_018007878.1"/>
    </source>
</evidence>
<dbReference type="SUPFAM" id="SSF111331">
    <property type="entry name" value="NAD kinase/diacylglycerol kinase-like"/>
    <property type="match status" value="1"/>
</dbReference>
<dbReference type="Gene3D" id="3.40.50.10330">
    <property type="entry name" value="Probable inorganic polyphosphate/atp-NAD kinase, domain 1"/>
    <property type="match status" value="1"/>
</dbReference>
<dbReference type="OrthoDB" id="530923at2759"/>
<dbReference type="KEGG" id="hazt:108665614"/>
<dbReference type="InterPro" id="IPR016064">
    <property type="entry name" value="NAD/diacylglycerol_kinase_sf"/>
</dbReference>
<reference evidence="3" key="1">
    <citation type="submission" date="2025-08" db="UniProtKB">
        <authorList>
            <consortium name="RefSeq"/>
        </authorList>
    </citation>
    <scope>IDENTIFICATION</scope>
    <source>
        <tissue evidence="3">Whole organism</tissue>
    </source>
</reference>
<accession>A0A8B7N392</accession>